<dbReference type="PROSITE" id="PS51186">
    <property type="entry name" value="GNAT"/>
    <property type="match status" value="1"/>
</dbReference>
<dbReference type="PANTHER" id="PTHR43792:SF1">
    <property type="entry name" value="N-ACETYLTRANSFERASE DOMAIN-CONTAINING PROTEIN"/>
    <property type="match status" value="1"/>
</dbReference>
<accession>A0A0R1ZJA2</accession>
<dbReference type="SUPFAM" id="SSF55729">
    <property type="entry name" value="Acyl-CoA N-acyltransferases (Nat)"/>
    <property type="match status" value="1"/>
</dbReference>
<dbReference type="CDD" id="cd04301">
    <property type="entry name" value="NAT_SF"/>
    <property type="match status" value="1"/>
</dbReference>
<dbReference type="PATRIC" id="fig|1291052.5.peg.271"/>
<dbReference type="Gene3D" id="3.40.630.30">
    <property type="match status" value="1"/>
</dbReference>
<dbReference type="EMBL" id="AYYO01000055">
    <property type="protein sequence ID" value="KRM54458.1"/>
    <property type="molecule type" value="Genomic_DNA"/>
</dbReference>
<name>A0A0R1ZJA2_9LACO</name>
<dbReference type="InterPro" id="IPR051531">
    <property type="entry name" value="N-acetyltransferase"/>
</dbReference>
<dbReference type="Proteomes" id="UP000051679">
    <property type="component" value="Unassembled WGS sequence"/>
</dbReference>
<dbReference type="InterPro" id="IPR000182">
    <property type="entry name" value="GNAT_dom"/>
</dbReference>
<reference evidence="2 3" key="1">
    <citation type="journal article" date="2015" name="Genome Announc.">
        <title>Expanding the biotechnology potential of lactobacilli through comparative genomics of 213 strains and associated genera.</title>
        <authorList>
            <person name="Sun Z."/>
            <person name="Harris H.M."/>
            <person name="McCann A."/>
            <person name="Guo C."/>
            <person name="Argimon S."/>
            <person name="Zhang W."/>
            <person name="Yang X."/>
            <person name="Jeffery I.B."/>
            <person name="Cooney J.C."/>
            <person name="Kagawa T.F."/>
            <person name="Liu W."/>
            <person name="Song Y."/>
            <person name="Salvetti E."/>
            <person name="Wrobel A."/>
            <person name="Rasinkangas P."/>
            <person name="Parkhill J."/>
            <person name="Rea M.C."/>
            <person name="O'Sullivan O."/>
            <person name="Ritari J."/>
            <person name="Douillard F.P."/>
            <person name="Paul Ross R."/>
            <person name="Yang R."/>
            <person name="Briner A.E."/>
            <person name="Felis G.E."/>
            <person name="de Vos W.M."/>
            <person name="Barrangou R."/>
            <person name="Klaenhammer T.R."/>
            <person name="Caufield P.W."/>
            <person name="Cui Y."/>
            <person name="Zhang H."/>
            <person name="O'Toole P.W."/>
        </authorList>
    </citation>
    <scope>NUCLEOTIDE SEQUENCE [LARGE SCALE GENOMIC DNA]</scope>
    <source>
        <strain evidence="2 3">DSM 20505</strain>
    </source>
</reference>
<evidence type="ECO:0000259" key="1">
    <source>
        <dbReference type="PROSITE" id="PS51186"/>
    </source>
</evidence>
<sequence length="163" mass="17751">MKTPTAADLPFYFNYRSNPAIAAAEGRIPDQTTAQAQKHLHMIIAGNGSANYSWFIVPAGTETPVGTIAIWGFSADRTTAELAYGLLPKFQHHGYMHAALAQVTAFAFSRLQLTRLDCYTAASNTPSLNLLTSSGFTHRETITEDNLAGEPTTMVIYAQDRPL</sequence>
<evidence type="ECO:0000313" key="2">
    <source>
        <dbReference type="EMBL" id="KRM54458.1"/>
    </source>
</evidence>
<proteinExistence type="predicted"/>
<dbReference type="Pfam" id="PF13302">
    <property type="entry name" value="Acetyltransf_3"/>
    <property type="match status" value="1"/>
</dbReference>
<dbReference type="PANTHER" id="PTHR43792">
    <property type="entry name" value="GNAT FAMILY, PUTATIVE (AFU_ORTHOLOGUE AFUA_3G00765)-RELATED-RELATED"/>
    <property type="match status" value="1"/>
</dbReference>
<keyword evidence="3" id="KW-1185">Reference proteome</keyword>
<feature type="domain" description="N-acetyltransferase" evidence="1">
    <location>
        <begin position="1"/>
        <end position="162"/>
    </location>
</feature>
<dbReference type="GO" id="GO:0016747">
    <property type="term" value="F:acyltransferase activity, transferring groups other than amino-acyl groups"/>
    <property type="evidence" value="ECO:0007669"/>
    <property type="project" value="InterPro"/>
</dbReference>
<organism evidence="2 3">
    <name type="scientific">Lacticaseibacillus sharpeae JCM 1186 = DSM 20505</name>
    <dbReference type="NCBI Taxonomy" id="1291052"/>
    <lineage>
        <taxon>Bacteria</taxon>
        <taxon>Bacillati</taxon>
        <taxon>Bacillota</taxon>
        <taxon>Bacilli</taxon>
        <taxon>Lactobacillales</taxon>
        <taxon>Lactobacillaceae</taxon>
        <taxon>Lacticaseibacillus</taxon>
    </lineage>
</organism>
<gene>
    <name evidence="2" type="ORF">FC18_GL000262</name>
</gene>
<dbReference type="STRING" id="1291052.FC18_GL000262"/>
<dbReference type="InterPro" id="IPR016181">
    <property type="entry name" value="Acyl_CoA_acyltransferase"/>
</dbReference>
<evidence type="ECO:0000313" key="3">
    <source>
        <dbReference type="Proteomes" id="UP000051679"/>
    </source>
</evidence>
<dbReference type="AlphaFoldDB" id="A0A0R1ZJA2"/>
<comment type="caution">
    <text evidence="2">The sequence shown here is derived from an EMBL/GenBank/DDBJ whole genome shotgun (WGS) entry which is preliminary data.</text>
</comment>
<protein>
    <recommendedName>
        <fullName evidence="1">N-acetyltransferase domain-containing protein</fullName>
    </recommendedName>
</protein>